<dbReference type="Gene3D" id="3.40.50.300">
    <property type="entry name" value="P-loop containing nucleotide triphosphate hydrolases"/>
    <property type="match status" value="1"/>
</dbReference>
<dbReference type="GO" id="GO:0005886">
    <property type="term" value="C:plasma membrane"/>
    <property type="evidence" value="ECO:0007669"/>
    <property type="project" value="TreeGrafter"/>
</dbReference>
<keyword evidence="2" id="KW-1185">Reference proteome</keyword>
<dbReference type="Gene3D" id="1.10.8.60">
    <property type="match status" value="1"/>
</dbReference>
<evidence type="ECO:0000313" key="1">
    <source>
        <dbReference type="EMBL" id="QTC92449.1"/>
    </source>
</evidence>
<organism evidence="1 2">
    <name type="scientific">Brevundimonas goettingensis</name>
    <dbReference type="NCBI Taxonomy" id="2774190"/>
    <lineage>
        <taxon>Bacteria</taxon>
        <taxon>Pseudomonadati</taxon>
        <taxon>Pseudomonadota</taxon>
        <taxon>Alphaproteobacteria</taxon>
        <taxon>Caulobacterales</taxon>
        <taxon>Caulobacteraceae</taxon>
        <taxon>Brevundimonas</taxon>
    </lineage>
</organism>
<dbReference type="SUPFAM" id="SSF52540">
    <property type="entry name" value="P-loop containing nucleoside triphosphate hydrolases"/>
    <property type="match status" value="1"/>
</dbReference>
<accession>A0A975C4R4</accession>
<dbReference type="GO" id="GO:0006270">
    <property type="term" value="P:DNA replication initiation"/>
    <property type="evidence" value="ECO:0007669"/>
    <property type="project" value="TreeGrafter"/>
</dbReference>
<dbReference type="AlphaFoldDB" id="A0A975C4R4"/>
<reference evidence="1" key="1">
    <citation type="submission" date="2020-09" db="EMBL/GenBank/DDBJ databases">
        <title>Brevundimonas sp. LVF2 isolated from a puddle in Goettingen, Germany.</title>
        <authorList>
            <person name="Friedrich I."/>
            <person name="Klassen A."/>
            <person name="Hannes N."/>
            <person name="Schneider D."/>
            <person name="Hertel R."/>
            <person name="Daniel R."/>
        </authorList>
    </citation>
    <scope>NUCLEOTIDE SEQUENCE</scope>
    <source>
        <strain evidence="1">LVF2</strain>
    </source>
</reference>
<gene>
    <name evidence="1" type="ORF">IFJ75_06090</name>
</gene>
<evidence type="ECO:0000313" key="2">
    <source>
        <dbReference type="Proteomes" id="UP000663918"/>
    </source>
</evidence>
<dbReference type="PANTHER" id="PTHR30050:SF5">
    <property type="entry name" value="DNAA REGULATORY INACTIVATOR HDA"/>
    <property type="match status" value="1"/>
</dbReference>
<dbReference type="InterPro" id="IPR027417">
    <property type="entry name" value="P-loop_NTPase"/>
</dbReference>
<dbReference type="GO" id="GO:0003688">
    <property type="term" value="F:DNA replication origin binding"/>
    <property type="evidence" value="ECO:0007669"/>
    <property type="project" value="TreeGrafter"/>
</dbReference>
<dbReference type="Proteomes" id="UP000663918">
    <property type="component" value="Chromosome"/>
</dbReference>
<dbReference type="EMBL" id="CP062222">
    <property type="protein sequence ID" value="QTC92449.1"/>
    <property type="molecule type" value="Genomic_DNA"/>
</dbReference>
<proteinExistence type="predicted"/>
<dbReference type="KEGG" id="bgoe:IFJ75_06090"/>
<name>A0A975C4R4_9CAUL</name>
<sequence length="234" mass="25516">MPGRLAMTDQLRLPLQSDVPQGASTFVRSASNEEAVRVLERWPDAAGQVMAICGPAGCGKSHLAAIWAERVGAVALNGAEAAHHDPLELEGRPVLLDIAQDADDETLFHLINLAQADGGALLLVSRPSPRFWKVQVPDLRSRLDSIRVTAMEEPDDVVLAAILRARFAERSITPTDEVIDYLVRRIDRSAAAVEDVVARLDEQHRPVTRALARQVLEAAQTLPDEEDAADDEEN</sequence>
<dbReference type="PANTHER" id="PTHR30050">
    <property type="entry name" value="CHROMOSOMAL REPLICATION INITIATOR PROTEIN DNAA"/>
    <property type="match status" value="1"/>
</dbReference>
<protein>
    <submittedName>
        <fullName evidence="1">Chromosomal replication initiator DnaA</fullName>
    </submittedName>
</protein>